<name>A0ABQ8TTU5_PERAM</name>
<evidence type="ECO:0000313" key="3">
    <source>
        <dbReference type="Proteomes" id="UP001148838"/>
    </source>
</evidence>
<dbReference type="Proteomes" id="UP001148838">
    <property type="component" value="Unassembled WGS sequence"/>
</dbReference>
<organism evidence="2 3">
    <name type="scientific">Periplaneta americana</name>
    <name type="common">American cockroach</name>
    <name type="synonym">Blatta americana</name>
    <dbReference type="NCBI Taxonomy" id="6978"/>
    <lineage>
        <taxon>Eukaryota</taxon>
        <taxon>Metazoa</taxon>
        <taxon>Ecdysozoa</taxon>
        <taxon>Arthropoda</taxon>
        <taxon>Hexapoda</taxon>
        <taxon>Insecta</taxon>
        <taxon>Pterygota</taxon>
        <taxon>Neoptera</taxon>
        <taxon>Polyneoptera</taxon>
        <taxon>Dictyoptera</taxon>
        <taxon>Blattodea</taxon>
        <taxon>Blattoidea</taxon>
        <taxon>Blattidae</taxon>
        <taxon>Blattinae</taxon>
        <taxon>Periplaneta</taxon>
    </lineage>
</organism>
<keyword evidence="3" id="KW-1185">Reference proteome</keyword>
<protein>
    <submittedName>
        <fullName evidence="2">Uncharacterized protein</fullName>
    </submittedName>
</protein>
<comment type="caution">
    <text evidence="2">The sequence shown here is derived from an EMBL/GenBank/DDBJ whole genome shotgun (WGS) entry which is preliminary data.</text>
</comment>
<evidence type="ECO:0000256" key="1">
    <source>
        <dbReference type="SAM" id="MobiDB-lite"/>
    </source>
</evidence>
<reference evidence="2 3" key="1">
    <citation type="journal article" date="2022" name="Allergy">
        <title>Genome assembly and annotation of Periplaneta americana reveal a comprehensive cockroach allergen profile.</title>
        <authorList>
            <person name="Wang L."/>
            <person name="Xiong Q."/>
            <person name="Saelim N."/>
            <person name="Wang L."/>
            <person name="Nong W."/>
            <person name="Wan A.T."/>
            <person name="Shi M."/>
            <person name="Liu X."/>
            <person name="Cao Q."/>
            <person name="Hui J.H.L."/>
            <person name="Sookrung N."/>
            <person name="Leung T.F."/>
            <person name="Tungtrongchitr A."/>
            <person name="Tsui S.K.W."/>
        </authorList>
    </citation>
    <scope>NUCLEOTIDE SEQUENCE [LARGE SCALE GENOMIC DNA]</scope>
    <source>
        <strain evidence="2">PWHHKU_190912</strain>
    </source>
</reference>
<sequence>MAAAEIIQTNPEIFQRTCRSLLRRFATCHNVNGLKKTEERKERVKVMKSMNDDDDDDDDDDDRGLKDNDEEEEKMEMMKKERMKILRI</sequence>
<proteinExistence type="predicted"/>
<gene>
    <name evidence="2" type="ORF">ANN_00666</name>
</gene>
<dbReference type="EMBL" id="JAJSOF020000003">
    <property type="protein sequence ID" value="KAJ4449268.1"/>
    <property type="molecule type" value="Genomic_DNA"/>
</dbReference>
<feature type="region of interest" description="Disordered" evidence="1">
    <location>
        <begin position="38"/>
        <end position="88"/>
    </location>
</feature>
<accession>A0ABQ8TTU5</accession>
<feature type="compositionally biased region" description="Acidic residues" evidence="1">
    <location>
        <begin position="52"/>
        <end position="74"/>
    </location>
</feature>
<evidence type="ECO:0000313" key="2">
    <source>
        <dbReference type="EMBL" id="KAJ4449268.1"/>
    </source>
</evidence>
<feature type="compositionally biased region" description="Basic and acidic residues" evidence="1">
    <location>
        <begin position="75"/>
        <end position="88"/>
    </location>
</feature>